<dbReference type="PANTHER" id="PTHR42692:SF2">
    <property type="entry name" value="IG HYPOTHETICAL 16995"/>
    <property type="match status" value="1"/>
</dbReference>
<organism evidence="2 3">
    <name type="scientific">candidate division CPR3 bacterium GW2011_GWF2_35_18</name>
    <dbReference type="NCBI Taxonomy" id="1618350"/>
    <lineage>
        <taxon>Bacteria</taxon>
        <taxon>Bacteria division CPR3</taxon>
    </lineage>
</organism>
<dbReference type="InterPro" id="IPR011411">
    <property type="entry name" value="MazG-related_YvdC"/>
</dbReference>
<evidence type="ECO:0000313" key="3">
    <source>
        <dbReference type="Proteomes" id="UP000034581"/>
    </source>
</evidence>
<evidence type="ECO:0000313" key="2">
    <source>
        <dbReference type="EMBL" id="KKP70355.1"/>
    </source>
</evidence>
<proteinExistence type="predicted"/>
<accession>A0A0G0E4V1</accession>
<dbReference type="Pfam" id="PF03819">
    <property type="entry name" value="MazG"/>
    <property type="match status" value="1"/>
</dbReference>
<dbReference type="Proteomes" id="UP000034581">
    <property type="component" value="Unassembled WGS sequence"/>
</dbReference>
<reference evidence="2 3" key="1">
    <citation type="journal article" date="2015" name="Nature">
        <title>rRNA introns, odd ribosomes, and small enigmatic genomes across a large radiation of phyla.</title>
        <authorList>
            <person name="Brown C.T."/>
            <person name="Hug L.A."/>
            <person name="Thomas B.C."/>
            <person name="Sharon I."/>
            <person name="Castelle C.J."/>
            <person name="Singh A."/>
            <person name="Wilkins M.J."/>
            <person name="Williams K.H."/>
            <person name="Banfield J.F."/>
        </authorList>
    </citation>
    <scope>NUCLEOTIDE SEQUENCE [LARGE SCALE GENOMIC DNA]</scope>
</reference>
<gene>
    <name evidence="2" type="ORF">UR67_C0001G0264</name>
</gene>
<dbReference type="STRING" id="1618350.UR67_C0001G0264"/>
<dbReference type="InterPro" id="IPR047046">
    <property type="entry name" value="YpjD/YvdC"/>
</dbReference>
<comment type="caution">
    <text evidence="2">The sequence shown here is derived from an EMBL/GenBank/DDBJ whole genome shotgun (WGS) entry which is preliminary data.</text>
</comment>
<dbReference type="EMBL" id="LBQB01000001">
    <property type="protein sequence ID" value="KKP70355.1"/>
    <property type="molecule type" value="Genomic_DNA"/>
</dbReference>
<sequence length="108" mass="12728">MKAKTLKEYQQILDEIDGDEKVTKEYTSILILGILEELGEMSRAYLAEQGRKPHNIRAQQDETYKEELGDIIITIMRLAHIKNIDLDERIHYTITKIKRRKESRKNAK</sequence>
<evidence type="ECO:0000259" key="1">
    <source>
        <dbReference type="Pfam" id="PF03819"/>
    </source>
</evidence>
<dbReference type="PANTHER" id="PTHR42692">
    <property type="entry name" value="NUCLEOTIDE PYROPHOSPHOHYDROLASE"/>
    <property type="match status" value="1"/>
</dbReference>
<dbReference type="PIRSF" id="PIRSF036521">
    <property type="entry name" value="UCP036521_pph"/>
    <property type="match status" value="1"/>
</dbReference>
<dbReference type="AlphaFoldDB" id="A0A0G0E4V1"/>
<dbReference type="SUPFAM" id="SSF101386">
    <property type="entry name" value="all-alpha NTP pyrophosphatases"/>
    <property type="match status" value="1"/>
</dbReference>
<dbReference type="InterPro" id="IPR004518">
    <property type="entry name" value="MazG-like_dom"/>
</dbReference>
<feature type="domain" description="NTP pyrophosphohydrolase MazG-like" evidence="1">
    <location>
        <begin position="30"/>
        <end position="103"/>
    </location>
</feature>
<protein>
    <recommendedName>
        <fullName evidence="1">NTP pyrophosphohydrolase MazG-like domain-containing protein</fullName>
    </recommendedName>
</protein>
<name>A0A0G0E4V1_UNCC3</name>
<dbReference type="Gene3D" id="1.10.287.1080">
    <property type="entry name" value="MazG-like"/>
    <property type="match status" value="1"/>
</dbReference>